<dbReference type="EMBL" id="JACASF010000019">
    <property type="protein sequence ID" value="KAF6417627.1"/>
    <property type="molecule type" value="Genomic_DNA"/>
</dbReference>
<sequence>MCQKPSKGPRKAAGGWEGSAAYKLTFTAGGAIEFGQRMLQVAAQASRGEAPPGAYGYSYLPSGAYVFPPPVANGMYPCPPGYPYPPPPPEFYPGPPMMDGAMGYVQPPPPPYPGPMEPPVSSPVVPSTPAAEAKAAEAAASAYYNPDNPHTVYMPTNQPPPPPYYPPEDKKTQ</sequence>
<dbReference type="Proteomes" id="UP000550707">
    <property type="component" value="Unassembled WGS sequence"/>
</dbReference>
<reference evidence="2 3" key="1">
    <citation type="journal article" date="2020" name="Nature">
        <title>Six reference-quality genomes reveal evolution of bat adaptations.</title>
        <authorList>
            <person name="Jebb D."/>
            <person name="Huang Z."/>
            <person name="Pippel M."/>
            <person name="Hughes G.M."/>
            <person name="Lavrichenko K."/>
            <person name="Devanna P."/>
            <person name="Winkler S."/>
            <person name="Jermiin L.S."/>
            <person name="Skirmuntt E.C."/>
            <person name="Katzourakis A."/>
            <person name="Burkitt-Gray L."/>
            <person name="Ray D.A."/>
            <person name="Sullivan K.A.M."/>
            <person name="Roscito J.G."/>
            <person name="Kirilenko B.M."/>
            <person name="Davalos L.M."/>
            <person name="Corthals A.P."/>
            <person name="Power M.L."/>
            <person name="Jones G."/>
            <person name="Ransome R.D."/>
            <person name="Dechmann D.K.N."/>
            <person name="Locatelli A.G."/>
            <person name="Puechmaille S.J."/>
            <person name="Fedrigo O."/>
            <person name="Jarvis E.D."/>
            <person name="Hiller M."/>
            <person name="Vernes S.C."/>
            <person name="Myers E.W."/>
            <person name="Teeling E.C."/>
        </authorList>
    </citation>
    <scope>NUCLEOTIDE SEQUENCE [LARGE SCALE GENOMIC DNA]</scope>
    <source>
        <strain evidence="2">MMolMol1</strain>
        <tissue evidence="2">Muscle</tissue>
    </source>
</reference>
<evidence type="ECO:0000313" key="3">
    <source>
        <dbReference type="Proteomes" id="UP000550707"/>
    </source>
</evidence>
<dbReference type="GO" id="GO:0031490">
    <property type="term" value="F:chromatin DNA binding"/>
    <property type="evidence" value="ECO:0007669"/>
    <property type="project" value="TreeGrafter"/>
</dbReference>
<accession>A0A7J8D382</accession>
<keyword evidence="3" id="KW-1185">Reference proteome</keyword>
<dbReference type="PANTHER" id="PTHR31606:SF4">
    <property type="entry name" value="WW DOMAIN-BINDING PROTEIN 2"/>
    <property type="match status" value="1"/>
</dbReference>
<protein>
    <submittedName>
        <fullName evidence="2">WW domain binding protein 2</fullName>
    </submittedName>
</protein>
<dbReference type="InterPro" id="IPR044852">
    <property type="entry name" value="WBP2-like"/>
</dbReference>
<feature type="compositionally biased region" description="Pro residues" evidence="1">
    <location>
        <begin position="108"/>
        <end position="121"/>
    </location>
</feature>
<organism evidence="2 3">
    <name type="scientific">Molossus molossus</name>
    <name type="common">Pallas' mastiff bat</name>
    <name type="synonym">Vespertilio molossus</name>
    <dbReference type="NCBI Taxonomy" id="27622"/>
    <lineage>
        <taxon>Eukaryota</taxon>
        <taxon>Metazoa</taxon>
        <taxon>Chordata</taxon>
        <taxon>Craniata</taxon>
        <taxon>Vertebrata</taxon>
        <taxon>Euteleostomi</taxon>
        <taxon>Mammalia</taxon>
        <taxon>Eutheria</taxon>
        <taxon>Laurasiatheria</taxon>
        <taxon>Chiroptera</taxon>
        <taxon>Yangochiroptera</taxon>
        <taxon>Molossidae</taxon>
        <taxon>Molossus</taxon>
    </lineage>
</organism>
<comment type="caution">
    <text evidence="2">The sequence shown here is derived from an EMBL/GenBank/DDBJ whole genome shotgun (WGS) entry which is preliminary data.</text>
</comment>
<feature type="region of interest" description="Disordered" evidence="1">
    <location>
        <begin position="108"/>
        <end position="173"/>
    </location>
</feature>
<feature type="compositionally biased region" description="Low complexity" evidence="1">
    <location>
        <begin position="122"/>
        <end position="142"/>
    </location>
</feature>
<feature type="compositionally biased region" description="Pro residues" evidence="1">
    <location>
        <begin position="157"/>
        <end position="166"/>
    </location>
</feature>
<dbReference type="AlphaFoldDB" id="A0A7J8D382"/>
<dbReference type="PANTHER" id="PTHR31606">
    <property type="entry name" value="WW DOMAIN BINDING PROTEIN 2, ISOFORM E"/>
    <property type="match status" value="1"/>
</dbReference>
<dbReference type="GO" id="GO:0003713">
    <property type="term" value="F:transcription coactivator activity"/>
    <property type="evidence" value="ECO:0007669"/>
    <property type="project" value="InterPro"/>
</dbReference>
<evidence type="ECO:0000256" key="1">
    <source>
        <dbReference type="SAM" id="MobiDB-lite"/>
    </source>
</evidence>
<gene>
    <name evidence="2" type="ORF">HJG59_019483</name>
</gene>
<evidence type="ECO:0000313" key="2">
    <source>
        <dbReference type="EMBL" id="KAF6417627.1"/>
    </source>
</evidence>
<dbReference type="GO" id="GO:0005634">
    <property type="term" value="C:nucleus"/>
    <property type="evidence" value="ECO:0007669"/>
    <property type="project" value="TreeGrafter"/>
</dbReference>
<proteinExistence type="predicted"/>
<name>A0A7J8D382_MOLMO</name>